<protein>
    <submittedName>
        <fullName evidence="1">Uncharacterized protein</fullName>
    </submittedName>
</protein>
<reference evidence="1" key="1">
    <citation type="submission" date="2020-10" db="EMBL/GenBank/DDBJ databases">
        <authorList>
            <person name="Han B."/>
            <person name="Lu T."/>
            <person name="Zhao Q."/>
            <person name="Huang X."/>
            <person name="Zhao Y."/>
        </authorList>
    </citation>
    <scope>NUCLEOTIDE SEQUENCE</scope>
</reference>
<dbReference type="EMBL" id="CAJGYO010000007">
    <property type="protein sequence ID" value="CAD6247824.1"/>
    <property type="molecule type" value="Genomic_DNA"/>
</dbReference>
<evidence type="ECO:0000313" key="1">
    <source>
        <dbReference type="EMBL" id="CAD6247824.1"/>
    </source>
</evidence>
<name>A0A811PV50_9POAL</name>
<accession>A0A811PV50</accession>
<comment type="caution">
    <text evidence="1">The sequence shown here is derived from an EMBL/GenBank/DDBJ whole genome shotgun (WGS) entry which is preliminary data.</text>
</comment>
<proteinExistence type="predicted"/>
<organism evidence="1 2">
    <name type="scientific">Miscanthus lutarioriparius</name>
    <dbReference type="NCBI Taxonomy" id="422564"/>
    <lineage>
        <taxon>Eukaryota</taxon>
        <taxon>Viridiplantae</taxon>
        <taxon>Streptophyta</taxon>
        <taxon>Embryophyta</taxon>
        <taxon>Tracheophyta</taxon>
        <taxon>Spermatophyta</taxon>
        <taxon>Magnoliopsida</taxon>
        <taxon>Liliopsida</taxon>
        <taxon>Poales</taxon>
        <taxon>Poaceae</taxon>
        <taxon>PACMAD clade</taxon>
        <taxon>Panicoideae</taxon>
        <taxon>Andropogonodae</taxon>
        <taxon>Andropogoneae</taxon>
        <taxon>Saccharinae</taxon>
        <taxon>Miscanthus</taxon>
    </lineage>
</organism>
<dbReference type="Proteomes" id="UP000604825">
    <property type="component" value="Unassembled WGS sequence"/>
</dbReference>
<sequence length="76" mass="7752">MEVLFGSNNHGGDKAADLATLIIAQAALKVPRLLGLLAMGYGRREAAGVGSLGVIQQAVGGLGRIGPAYQTSPTYQ</sequence>
<dbReference type="OrthoDB" id="695751at2759"/>
<evidence type="ECO:0000313" key="2">
    <source>
        <dbReference type="Proteomes" id="UP000604825"/>
    </source>
</evidence>
<dbReference type="AlphaFoldDB" id="A0A811PV50"/>
<keyword evidence="2" id="KW-1185">Reference proteome</keyword>
<gene>
    <name evidence="1" type="ORF">NCGR_LOCUS32000</name>
</gene>